<dbReference type="RefSeq" id="WP_200821589.1">
    <property type="nucleotide sequence ID" value="NZ_FNVA01000007.1"/>
</dbReference>
<feature type="compositionally biased region" description="Basic residues" evidence="1">
    <location>
        <begin position="34"/>
        <end position="50"/>
    </location>
</feature>
<keyword evidence="3" id="KW-1185">Reference proteome</keyword>
<evidence type="ECO:0000256" key="1">
    <source>
        <dbReference type="SAM" id="MobiDB-lite"/>
    </source>
</evidence>
<sequence length="50" mass="5666">MPNTKTLEKTERKAAKRKARAAAPALGERDYPRGSKKQKLKKLSRGQSKR</sequence>
<feature type="compositionally biased region" description="Basic and acidic residues" evidence="1">
    <location>
        <begin position="1"/>
        <end position="13"/>
    </location>
</feature>
<evidence type="ECO:0000313" key="3">
    <source>
        <dbReference type="Proteomes" id="UP000236728"/>
    </source>
</evidence>
<feature type="region of interest" description="Disordered" evidence="1">
    <location>
        <begin position="1"/>
        <end position="50"/>
    </location>
</feature>
<name>A0A1H6BGP5_9BACT</name>
<dbReference type="Proteomes" id="UP000236728">
    <property type="component" value="Unassembled WGS sequence"/>
</dbReference>
<organism evidence="2 3">
    <name type="scientific">Bryocella elongata</name>
    <dbReference type="NCBI Taxonomy" id="863522"/>
    <lineage>
        <taxon>Bacteria</taxon>
        <taxon>Pseudomonadati</taxon>
        <taxon>Acidobacteriota</taxon>
        <taxon>Terriglobia</taxon>
        <taxon>Terriglobales</taxon>
        <taxon>Acidobacteriaceae</taxon>
        <taxon>Bryocella</taxon>
    </lineage>
</organism>
<accession>A0A1H6BGP5</accession>
<proteinExistence type="predicted"/>
<dbReference type="AlphaFoldDB" id="A0A1H6BGP5"/>
<protein>
    <submittedName>
        <fullName evidence="2">Uncharacterized protein</fullName>
    </submittedName>
</protein>
<dbReference type="EMBL" id="FNVA01000007">
    <property type="protein sequence ID" value="SEG59919.1"/>
    <property type="molecule type" value="Genomic_DNA"/>
</dbReference>
<evidence type="ECO:0000313" key="2">
    <source>
        <dbReference type="EMBL" id="SEG59919.1"/>
    </source>
</evidence>
<reference evidence="2 3" key="1">
    <citation type="submission" date="2016-10" db="EMBL/GenBank/DDBJ databases">
        <authorList>
            <person name="de Groot N.N."/>
        </authorList>
    </citation>
    <scope>NUCLEOTIDE SEQUENCE [LARGE SCALE GENOMIC DNA]</scope>
    <source>
        <strain evidence="2 3">DSM 22489</strain>
    </source>
</reference>
<gene>
    <name evidence="2" type="ORF">SAMN05421819_3694</name>
</gene>